<dbReference type="InterPro" id="IPR050740">
    <property type="entry name" value="Aldehyde_DH_Superfamily"/>
</dbReference>
<dbReference type="CDD" id="cd07103">
    <property type="entry name" value="ALDH_F5_SSADH_GabD"/>
    <property type="match status" value="1"/>
</dbReference>
<dbReference type="InterPro" id="IPR016161">
    <property type="entry name" value="Ald_DH/histidinol_DH"/>
</dbReference>
<comment type="similarity">
    <text evidence="1">Belongs to the aldehyde dehydrogenase family.</text>
</comment>
<protein>
    <submittedName>
        <fullName evidence="4">NAD-dependent succinate-semialdehyde dehydrogenase</fullName>
    </submittedName>
</protein>
<keyword evidence="2" id="KW-0560">Oxidoreductase</keyword>
<keyword evidence="5" id="KW-1185">Reference proteome</keyword>
<dbReference type="PANTHER" id="PTHR43353:SF5">
    <property type="entry name" value="SUCCINATE-SEMIALDEHYDE DEHYDROGENASE, MITOCHONDRIAL"/>
    <property type="match status" value="1"/>
</dbReference>
<dbReference type="OrthoDB" id="9762913at2"/>
<dbReference type="FunFam" id="3.40.309.10:FF:000004">
    <property type="entry name" value="Succinate-semialdehyde dehydrogenase I"/>
    <property type="match status" value="1"/>
</dbReference>
<dbReference type="InterPro" id="IPR016160">
    <property type="entry name" value="Ald_DH_CS_CYS"/>
</dbReference>
<dbReference type="SUPFAM" id="SSF53720">
    <property type="entry name" value="ALDH-like"/>
    <property type="match status" value="1"/>
</dbReference>
<feature type="domain" description="Aldehyde dehydrogenase" evidence="3">
    <location>
        <begin position="24"/>
        <end position="483"/>
    </location>
</feature>
<comment type="caution">
    <text evidence="4">The sequence shown here is derived from an EMBL/GenBank/DDBJ whole genome shotgun (WGS) entry which is preliminary data.</text>
</comment>
<evidence type="ECO:0000259" key="3">
    <source>
        <dbReference type="Pfam" id="PF00171"/>
    </source>
</evidence>
<dbReference type="Gene3D" id="3.40.605.10">
    <property type="entry name" value="Aldehyde Dehydrogenase, Chain A, domain 1"/>
    <property type="match status" value="1"/>
</dbReference>
<organism evidence="4 5">
    <name type="scientific">Psychrobacillus soli</name>
    <dbReference type="NCBI Taxonomy" id="1543965"/>
    <lineage>
        <taxon>Bacteria</taxon>
        <taxon>Bacillati</taxon>
        <taxon>Bacillota</taxon>
        <taxon>Bacilli</taxon>
        <taxon>Bacillales</taxon>
        <taxon>Bacillaceae</taxon>
        <taxon>Psychrobacillus</taxon>
    </lineage>
</organism>
<dbReference type="GO" id="GO:0004777">
    <property type="term" value="F:succinate-semialdehyde dehydrogenase (NAD+) activity"/>
    <property type="evidence" value="ECO:0007669"/>
    <property type="project" value="TreeGrafter"/>
</dbReference>
<dbReference type="AlphaFoldDB" id="A0A544TLE4"/>
<dbReference type="Pfam" id="PF00171">
    <property type="entry name" value="Aldedh"/>
    <property type="match status" value="1"/>
</dbReference>
<dbReference type="FunFam" id="3.40.605.10:FF:000005">
    <property type="entry name" value="Succinate-semialdehyde dehydrogenase I"/>
    <property type="match status" value="1"/>
</dbReference>
<dbReference type="Gene3D" id="3.40.309.10">
    <property type="entry name" value="Aldehyde Dehydrogenase, Chain A, domain 2"/>
    <property type="match status" value="1"/>
</dbReference>
<evidence type="ECO:0000313" key="5">
    <source>
        <dbReference type="Proteomes" id="UP000318937"/>
    </source>
</evidence>
<gene>
    <name evidence="4" type="ORF">FG383_02010</name>
</gene>
<evidence type="ECO:0000256" key="1">
    <source>
        <dbReference type="ARBA" id="ARBA00009986"/>
    </source>
</evidence>
<dbReference type="InterPro" id="IPR015590">
    <property type="entry name" value="Aldehyde_DH_dom"/>
</dbReference>
<dbReference type="EMBL" id="VDGG01000003">
    <property type="protein sequence ID" value="TQR18238.1"/>
    <property type="molecule type" value="Genomic_DNA"/>
</dbReference>
<dbReference type="PANTHER" id="PTHR43353">
    <property type="entry name" value="SUCCINATE-SEMIALDEHYDE DEHYDROGENASE, MITOCHONDRIAL"/>
    <property type="match status" value="1"/>
</dbReference>
<evidence type="ECO:0000313" key="4">
    <source>
        <dbReference type="EMBL" id="TQR18238.1"/>
    </source>
</evidence>
<dbReference type="Proteomes" id="UP000318937">
    <property type="component" value="Unassembled WGS sequence"/>
</dbReference>
<dbReference type="PROSITE" id="PS00070">
    <property type="entry name" value="ALDEHYDE_DEHYDR_CYS"/>
    <property type="match status" value="1"/>
</dbReference>
<accession>A0A544TLE4</accession>
<evidence type="ECO:0000256" key="2">
    <source>
        <dbReference type="ARBA" id="ARBA00023002"/>
    </source>
</evidence>
<proteinExistence type="inferred from homology"/>
<dbReference type="InterPro" id="IPR016162">
    <property type="entry name" value="Ald_DH_N"/>
</dbReference>
<reference evidence="4 5" key="1">
    <citation type="submission" date="2019-05" db="EMBL/GenBank/DDBJ databases">
        <title>Psychrobacillus vulpis sp. nov., a new species isolated from feces of a red fox that inhabits in The Tablas de Daimiel Natural Park, Albacete, Spain.</title>
        <authorList>
            <person name="Rodriguez M."/>
            <person name="Reina J.C."/>
            <person name="Bejar V."/>
            <person name="Llamas I."/>
        </authorList>
    </citation>
    <scope>NUCLEOTIDE SEQUENCE [LARGE SCALE GENOMIC DNA]</scope>
    <source>
        <strain evidence="4 5">NHI-2</strain>
    </source>
</reference>
<dbReference type="RefSeq" id="WP_142605178.1">
    <property type="nucleotide sequence ID" value="NZ_VDGG01000003.1"/>
</dbReference>
<dbReference type="GO" id="GO:0009450">
    <property type="term" value="P:gamma-aminobutyric acid catabolic process"/>
    <property type="evidence" value="ECO:0007669"/>
    <property type="project" value="TreeGrafter"/>
</dbReference>
<sequence>MSTLTQQFQLIDFDKVGLFINGKWIHEGSKGTFDVVNPSTKQVIAKVPKGGSTEAKQAINAAEVAFPIWTKLTAQERGYYLLKIRDLMLEHKEEIGTIISLEMGKAYTEAVGEVTYAASFLTWYAEEGKRVYGETIPASDASKRLMVIKQAAGVVAAITPWNFPIAMMTRKIGPALAAGCTSIVKPASQSPLTALAFARIVELAEVPAGVINIIVGATGEISNEIFESDVVRKVSFTGSTEIGKDLVKASAKTLKKLSLELGGHAPFLVLEDADIEQAATGAILSKFRNAGQTCVCANRIFVHKNVAEQFKEAFVKKAEKLIVGESIDATVQVGPLVNAEGLLKVEEQVQDAVNKGAKIETGGEKIDSLEGFFYKPTILSGVTSDMIIMSEETFGPVAPIVEFESIDEVIQEANSTQYGLAAYVYTRDLATAITVSERLEFGIIGLNDAAPGVSQAPFGGIKHSGYGREGGHQGISDYLEEKYISIQI</sequence>
<dbReference type="InterPro" id="IPR016163">
    <property type="entry name" value="Ald_DH_C"/>
</dbReference>
<name>A0A544TLE4_9BACI</name>